<comment type="caution">
    <text evidence="1">The sequence shown here is derived from an EMBL/GenBank/DDBJ whole genome shotgun (WGS) entry which is preliminary data.</text>
</comment>
<organism evidence="1 2">
    <name type="scientific">Moheibacter stercoris</name>
    <dbReference type="NCBI Taxonomy" id="1628251"/>
    <lineage>
        <taxon>Bacteria</taxon>
        <taxon>Pseudomonadati</taxon>
        <taxon>Bacteroidota</taxon>
        <taxon>Flavobacteriia</taxon>
        <taxon>Flavobacteriales</taxon>
        <taxon>Weeksellaceae</taxon>
        <taxon>Moheibacter</taxon>
    </lineage>
</organism>
<name>A0ABV2LSI9_9FLAO</name>
<gene>
    <name evidence="1" type="ORF">ABID46_001115</name>
</gene>
<accession>A0ABV2LSI9</accession>
<keyword evidence="2" id="KW-1185">Reference proteome</keyword>
<dbReference type="EMBL" id="JBEPMO010000004">
    <property type="protein sequence ID" value="MET3731546.1"/>
    <property type="molecule type" value="Genomic_DNA"/>
</dbReference>
<dbReference type="Proteomes" id="UP001549146">
    <property type="component" value="Unassembled WGS sequence"/>
</dbReference>
<reference evidence="1 2" key="1">
    <citation type="submission" date="2024-06" db="EMBL/GenBank/DDBJ databases">
        <title>Genomic Encyclopedia of Type Strains, Phase IV (KMG-IV): sequencing the most valuable type-strain genomes for metagenomic binning, comparative biology and taxonomic classification.</title>
        <authorList>
            <person name="Goeker M."/>
        </authorList>
    </citation>
    <scope>NUCLEOTIDE SEQUENCE [LARGE SCALE GENOMIC DNA]</scope>
    <source>
        <strain evidence="1 2">DSM 29388</strain>
    </source>
</reference>
<protein>
    <submittedName>
        <fullName evidence="1">Uncharacterized protein</fullName>
    </submittedName>
</protein>
<proteinExistence type="predicted"/>
<sequence length="48" mass="5650">MEWLFLIKKNKNHSRFPTVIWLKKNKSIIDYCANAMVITEIFASGYSV</sequence>
<evidence type="ECO:0000313" key="1">
    <source>
        <dbReference type="EMBL" id="MET3731546.1"/>
    </source>
</evidence>
<evidence type="ECO:0000313" key="2">
    <source>
        <dbReference type="Proteomes" id="UP001549146"/>
    </source>
</evidence>